<dbReference type="Proteomes" id="UP000053780">
    <property type="component" value="Unassembled WGS sequence"/>
</dbReference>
<accession>T0MH06</accession>
<sequence length="248" mass="29791">MHLILFLINIIVNTSQIIDYINDKILENNYSDKEFSFTQNIFDHQSNDEFNTINIEKDILIDNYSIEEDLNEICEKYLCNTQNNDNEDINIENLYSSINFNDNRNGNTRKTNVLVDNEIDNETQLNNFDISEYYHEFFIIYNNIEQLSRSKEFYFLFKIIEEDLINIITNSTIYFYKDNEFLKYAILKIKHLQNKISNINFFIKLSKYILKLNIKQNISVNLESKVILDTCLRTNYQKNKNFSLRNKH</sequence>
<feature type="signal peptide" evidence="1">
    <location>
        <begin position="1"/>
        <end position="17"/>
    </location>
</feature>
<dbReference type="EMBL" id="KE646839">
    <property type="protein sequence ID" value="EQB62396.1"/>
    <property type="molecule type" value="Genomic_DNA"/>
</dbReference>
<keyword evidence="1" id="KW-0732">Signal</keyword>
<reference evidence="2 3" key="1">
    <citation type="journal article" date="2013" name="BMC Genomics">
        <title>Genome sequencing and comparative genomics of honey bee microsporidia, Nosema apis reveal novel insights into host-parasite interactions.</title>
        <authorList>
            <person name="Chen Yp."/>
            <person name="Pettis J.S."/>
            <person name="Zhao Y."/>
            <person name="Liu X."/>
            <person name="Tallon L.J."/>
            <person name="Sadzewicz L.D."/>
            <person name="Li R."/>
            <person name="Zheng H."/>
            <person name="Huang S."/>
            <person name="Zhang X."/>
            <person name="Hamilton M.C."/>
            <person name="Pernal S.F."/>
            <person name="Melathopoulos A.P."/>
            <person name="Yan X."/>
            <person name="Evans J.D."/>
        </authorList>
    </citation>
    <scope>NUCLEOTIDE SEQUENCE [LARGE SCALE GENOMIC DNA]</scope>
    <source>
        <strain evidence="2 3">BRL 01</strain>
    </source>
</reference>
<name>T0MH06_9MICR</name>
<gene>
    <name evidence="2" type="ORF">NAPIS_ORF00024</name>
</gene>
<dbReference type="VEuPathDB" id="MicrosporidiaDB:NAPIS_ORF00024"/>
<evidence type="ECO:0000313" key="3">
    <source>
        <dbReference type="Proteomes" id="UP000053780"/>
    </source>
</evidence>
<keyword evidence="3" id="KW-1185">Reference proteome</keyword>
<evidence type="ECO:0000313" key="2">
    <source>
        <dbReference type="EMBL" id="EQB62396.1"/>
    </source>
</evidence>
<protein>
    <submittedName>
        <fullName evidence="2">Uncharacterized protein</fullName>
    </submittedName>
</protein>
<dbReference type="AlphaFoldDB" id="T0MH06"/>
<dbReference type="HOGENOM" id="CLU_1120425_0_0_1"/>
<evidence type="ECO:0000256" key="1">
    <source>
        <dbReference type="SAM" id="SignalP"/>
    </source>
</evidence>
<feature type="chain" id="PRO_5004580934" evidence="1">
    <location>
        <begin position="18"/>
        <end position="248"/>
    </location>
</feature>
<organism evidence="2 3">
    <name type="scientific">Vairimorpha apis BRL 01</name>
    <dbReference type="NCBI Taxonomy" id="1037528"/>
    <lineage>
        <taxon>Eukaryota</taxon>
        <taxon>Fungi</taxon>
        <taxon>Fungi incertae sedis</taxon>
        <taxon>Microsporidia</taxon>
        <taxon>Nosematidae</taxon>
        <taxon>Vairimorpha</taxon>
    </lineage>
</organism>
<proteinExistence type="predicted"/>